<dbReference type="SUPFAM" id="SSF51261">
    <property type="entry name" value="Duplicated hybrid motif"/>
    <property type="match status" value="1"/>
</dbReference>
<dbReference type="SUPFAM" id="SSF55604">
    <property type="entry name" value="Glucose permease domain IIB"/>
    <property type="match status" value="1"/>
</dbReference>
<feature type="transmembrane region" description="Helical" evidence="12">
    <location>
        <begin position="169"/>
        <end position="186"/>
    </location>
</feature>
<keyword evidence="17" id="KW-1185">Reference proteome</keyword>
<evidence type="ECO:0000259" key="14">
    <source>
        <dbReference type="PROSITE" id="PS51098"/>
    </source>
</evidence>
<dbReference type="PROSITE" id="PS00371">
    <property type="entry name" value="PTS_EIIA_TYPE_1_HIS"/>
    <property type="match status" value="1"/>
</dbReference>
<feature type="domain" description="PTS EIIA type-1" evidence="13">
    <location>
        <begin position="466"/>
        <end position="570"/>
    </location>
</feature>
<accession>A0ABR7FM34</accession>
<evidence type="ECO:0000256" key="9">
    <source>
        <dbReference type="ARBA" id="ARBA00022989"/>
    </source>
</evidence>
<keyword evidence="6" id="KW-0598">Phosphotransferase system</keyword>
<feature type="transmembrane region" description="Helical" evidence="12">
    <location>
        <begin position="371"/>
        <end position="391"/>
    </location>
</feature>
<evidence type="ECO:0000256" key="1">
    <source>
        <dbReference type="ARBA" id="ARBA00004651"/>
    </source>
</evidence>
<feature type="transmembrane region" description="Helical" evidence="12">
    <location>
        <begin position="142"/>
        <end position="162"/>
    </location>
</feature>
<keyword evidence="9 12" id="KW-1133">Transmembrane helix</keyword>
<dbReference type="InterPro" id="IPR011297">
    <property type="entry name" value="PTS_IIABC_b_glu"/>
</dbReference>
<dbReference type="InterPro" id="IPR036878">
    <property type="entry name" value="Glu_permease_IIB"/>
</dbReference>
<keyword evidence="8" id="KW-0418">Kinase</keyword>
<evidence type="ECO:0000259" key="15">
    <source>
        <dbReference type="PROSITE" id="PS51103"/>
    </source>
</evidence>
<evidence type="ECO:0000256" key="6">
    <source>
        <dbReference type="ARBA" id="ARBA00022683"/>
    </source>
</evidence>
<sequence>MSKYESLVKHIVQNVGGKDNIISLTHCVTRLRFRLKDENKAKDNIIKNLDGVITVMHSAGQYQIVIGNHVRDVYDEACAKLNLSKDNHHQKEKMTLKEKFIDLLTSIFMPSISILCACGMIKGLNSILQFAGVYTDTSGIYTLINAVGDCIFYFFPVVIGYNSAKKFKLSPYVGMMIGAALCYPTINGVDLVVFGISMNVTYTSTVLPVILTVALAAPMEKWLNKILPDLIKSFFTPMIVLLSSTILGFMVIGPIANYLSNIISSTLSGVYNMSPLLAGVLVGGLWQIMVVFGVHMTLVVLAIMNIAAGTPDPILSLSVFVAFAQSAVVLAVALKTKDKKLKSVCIPAFISGMFGVTEPAIYGITLPRIKMFVISCIGGAVSGGFAGLAGLKYQQMAGMGIFEIPAMFPKTGVQTVMIQAATATVIAFAVSFVLAYVFYKDEAKIELEKINMPVKGDVKPLSEVQDDAFAQGALGEGAAIVPSEGKAYAPFDGTVLSLFPTKHAIGIVSDNGCEVLIHIGIDTVKLEGKYFEAHVEQGDKVSKGQLLVSFDIDKIKEEGYSTDTLIIITNSSDYEEIKTVNSSGILLEATY</sequence>
<feature type="domain" description="PTS EIIC type-1" evidence="15">
    <location>
        <begin position="102"/>
        <end position="450"/>
    </location>
</feature>
<dbReference type="NCBIfam" id="TIGR00830">
    <property type="entry name" value="PTBA"/>
    <property type="match status" value="1"/>
</dbReference>
<dbReference type="Pfam" id="PF00367">
    <property type="entry name" value="PTS_EIIB"/>
    <property type="match status" value="1"/>
</dbReference>
<feature type="domain" description="PTS EIIB type-1" evidence="14">
    <location>
        <begin position="5"/>
        <end position="87"/>
    </location>
</feature>
<dbReference type="RefSeq" id="WP_024728154.1">
    <property type="nucleotide sequence ID" value="NZ_JACOOS010000001.1"/>
</dbReference>
<dbReference type="PROSITE" id="PS51103">
    <property type="entry name" value="PTS_EIIC_TYPE_1"/>
    <property type="match status" value="1"/>
</dbReference>
<evidence type="ECO:0000256" key="7">
    <source>
        <dbReference type="ARBA" id="ARBA00022692"/>
    </source>
</evidence>
<dbReference type="Pfam" id="PF02378">
    <property type="entry name" value="PTS_EIIC"/>
    <property type="match status" value="1"/>
</dbReference>
<dbReference type="NCBIfam" id="TIGR01995">
    <property type="entry name" value="PTS-II-ABC-beta"/>
    <property type="match status" value="1"/>
</dbReference>
<feature type="transmembrane region" description="Helical" evidence="12">
    <location>
        <begin position="192"/>
        <end position="217"/>
    </location>
</feature>
<dbReference type="CDD" id="cd00210">
    <property type="entry name" value="PTS_IIA_glc"/>
    <property type="match status" value="1"/>
</dbReference>
<dbReference type="InterPro" id="IPR050558">
    <property type="entry name" value="PTS_Sugar-Specific_Components"/>
</dbReference>
<keyword evidence="4 16" id="KW-0762">Sugar transport</keyword>
<feature type="transmembrane region" description="Helical" evidence="12">
    <location>
        <begin position="314"/>
        <end position="334"/>
    </location>
</feature>
<dbReference type="InterPro" id="IPR001996">
    <property type="entry name" value="PTS_IIB_1"/>
</dbReference>
<dbReference type="Gene3D" id="2.70.70.10">
    <property type="entry name" value="Glucose Permease (Domain IIA)"/>
    <property type="match status" value="1"/>
</dbReference>
<evidence type="ECO:0000256" key="11">
    <source>
        <dbReference type="PROSITE-ProRule" id="PRU00421"/>
    </source>
</evidence>
<dbReference type="InterPro" id="IPR011055">
    <property type="entry name" value="Dup_hybrid_motif"/>
</dbReference>
<comment type="caution">
    <text evidence="16">The sequence shown here is derived from an EMBL/GenBank/DDBJ whole genome shotgun (WGS) entry which is preliminary data.</text>
</comment>
<dbReference type="PANTHER" id="PTHR30175:SF1">
    <property type="entry name" value="PTS SYSTEM ARBUTIN-, CELLOBIOSE-, AND SALICIN-SPECIFIC EIIBC COMPONENT-RELATED"/>
    <property type="match status" value="1"/>
</dbReference>
<dbReference type="PROSITE" id="PS51098">
    <property type="entry name" value="PTS_EIIB_TYPE_1"/>
    <property type="match status" value="1"/>
</dbReference>
<dbReference type="Proteomes" id="UP000635828">
    <property type="component" value="Unassembled WGS sequence"/>
</dbReference>
<protein>
    <submittedName>
        <fullName evidence="16">PTS glucose transporter subunit IIA</fullName>
    </submittedName>
</protein>
<dbReference type="InterPro" id="IPR018113">
    <property type="entry name" value="PTrfase_EIIB_Cys"/>
</dbReference>
<dbReference type="InterPro" id="IPR013013">
    <property type="entry name" value="PTS_EIIC_1"/>
</dbReference>
<dbReference type="InterPro" id="IPR001127">
    <property type="entry name" value="PTS_EIIA_1_perm"/>
</dbReference>
<dbReference type="Pfam" id="PF00358">
    <property type="entry name" value="PTS_EIIA_1"/>
    <property type="match status" value="1"/>
</dbReference>
<comment type="subcellular location">
    <subcellularLocation>
        <location evidence="1">Cell membrane</location>
        <topology evidence="1">Multi-pass membrane protein</topology>
    </subcellularLocation>
</comment>
<dbReference type="PANTHER" id="PTHR30175">
    <property type="entry name" value="PHOSPHOTRANSFERASE SYSTEM TRANSPORT PROTEIN"/>
    <property type="match status" value="1"/>
</dbReference>
<name>A0ABR7FM34_9FIRM</name>
<feature type="transmembrane region" description="Helical" evidence="12">
    <location>
        <begin position="238"/>
        <end position="256"/>
    </location>
</feature>
<evidence type="ECO:0000256" key="5">
    <source>
        <dbReference type="ARBA" id="ARBA00022679"/>
    </source>
</evidence>
<keyword evidence="2" id="KW-0813">Transport</keyword>
<evidence type="ECO:0000256" key="8">
    <source>
        <dbReference type="ARBA" id="ARBA00022777"/>
    </source>
</evidence>
<evidence type="ECO:0000256" key="4">
    <source>
        <dbReference type="ARBA" id="ARBA00022597"/>
    </source>
</evidence>
<keyword evidence="5" id="KW-0808">Transferase</keyword>
<dbReference type="EMBL" id="JACOOS010000001">
    <property type="protein sequence ID" value="MBC5676224.1"/>
    <property type="molecule type" value="Genomic_DNA"/>
</dbReference>
<dbReference type="Gene3D" id="3.30.1360.60">
    <property type="entry name" value="Glucose permease domain IIB"/>
    <property type="match status" value="1"/>
</dbReference>
<proteinExistence type="predicted"/>
<evidence type="ECO:0000256" key="12">
    <source>
        <dbReference type="SAM" id="Phobius"/>
    </source>
</evidence>
<dbReference type="PROSITE" id="PS01035">
    <property type="entry name" value="PTS_EIIB_TYPE_1_CYS"/>
    <property type="match status" value="1"/>
</dbReference>
<feature type="active site" description="Phosphocysteine intermediate; for EIIB activity" evidence="11">
    <location>
        <position position="27"/>
    </location>
</feature>
<gene>
    <name evidence="16" type="ORF">H8S22_00900</name>
</gene>
<evidence type="ECO:0000256" key="3">
    <source>
        <dbReference type="ARBA" id="ARBA00022475"/>
    </source>
</evidence>
<feature type="transmembrane region" description="Helical" evidence="12">
    <location>
        <begin position="346"/>
        <end position="365"/>
    </location>
</feature>
<organism evidence="16 17">
    <name type="scientific">Anaerostipes hominis</name>
    <name type="common">ex Liu et al. 2021</name>
    <dbReference type="NCBI Taxonomy" id="2763018"/>
    <lineage>
        <taxon>Bacteria</taxon>
        <taxon>Bacillati</taxon>
        <taxon>Bacillota</taxon>
        <taxon>Clostridia</taxon>
        <taxon>Lachnospirales</taxon>
        <taxon>Lachnospiraceae</taxon>
        <taxon>Anaerostipes</taxon>
    </lineage>
</organism>
<evidence type="ECO:0000259" key="13">
    <source>
        <dbReference type="PROSITE" id="PS51093"/>
    </source>
</evidence>
<evidence type="ECO:0000313" key="17">
    <source>
        <dbReference type="Proteomes" id="UP000635828"/>
    </source>
</evidence>
<dbReference type="CDD" id="cd00212">
    <property type="entry name" value="PTS_IIB_glc"/>
    <property type="match status" value="1"/>
</dbReference>
<keyword evidence="10 12" id="KW-0472">Membrane</keyword>
<dbReference type="PROSITE" id="PS51093">
    <property type="entry name" value="PTS_EIIA_TYPE_1"/>
    <property type="match status" value="1"/>
</dbReference>
<feature type="transmembrane region" description="Helical" evidence="12">
    <location>
        <begin position="100"/>
        <end position="122"/>
    </location>
</feature>
<reference evidence="16 17" key="1">
    <citation type="submission" date="2020-08" db="EMBL/GenBank/DDBJ databases">
        <title>Genome public.</title>
        <authorList>
            <person name="Liu C."/>
            <person name="Sun Q."/>
        </authorList>
    </citation>
    <scope>NUCLEOTIDE SEQUENCE [LARGE SCALE GENOMIC DNA]</scope>
    <source>
        <strain evidence="16 17">NSJ-7</strain>
    </source>
</reference>
<dbReference type="InterPro" id="IPR003352">
    <property type="entry name" value="PTS_EIIC"/>
</dbReference>
<feature type="transmembrane region" description="Helical" evidence="12">
    <location>
        <begin position="412"/>
        <end position="439"/>
    </location>
</feature>
<keyword evidence="7 12" id="KW-0812">Transmembrane</keyword>
<evidence type="ECO:0000313" key="16">
    <source>
        <dbReference type="EMBL" id="MBC5676224.1"/>
    </source>
</evidence>
<keyword evidence="3" id="KW-1003">Cell membrane</keyword>
<evidence type="ECO:0000256" key="10">
    <source>
        <dbReference type="ARBA" id="ARBA00023136"/>
    </source>
</evidence>
<feature type="transmembrane region" description="Helical" evidence="12">
    <location>
        <begin position="289"/>
        <end position="308"/>
    </location>
</feature>
<evidence type="ECO:0000256" key="2">
    <source>
        <dbReference type="ARBA" id="ARBA00022448"/>
    </source>
</evidence>